<proteinExistence type="inferred from homology"/>
<dbReference type="PROSITE" id="PS51385">
    <property type="entry name" value="YJEF_N"/>
    <property type="match status" value="1"/>
</dbReference>
<dbReference type="Gene3D" id="3.40.1190.20">
    <property type="match status" value="1"/>
</dbReference>
<feature type="region of interest" description="Disordered" evidence="13">
    <location>
        <begin position="376"/>
        <end position="395"/>
    </location>
</feature>
<dbReference type="Pfam" id="PF01256">
    <property type="entry name" value="Carb_kinase"/>
    <property type="match status" value="1"/>
</dbReference>
<comment type="function">
    <text evidence="11">Catalyzes the dehydration of the S-form of NAD(P)HX at the expense of ADP, which is converted to AMP. Together with NAD(P)HX epimerase, which catalyzes the epimerization of the S- and R-forms, the enzyme allows the repair of both epimers of NAD(P)HX, a damaged form of NAD(P)H that is a result of enzymatic or heat-dependent hydration.</text>
</comment>
<comment type="caution">
    <text evidence="12">Lacks conserved residue(s) required for the propagation of feature annotation.</text>
</comment>
<keyword evidence="6 11" id="KW-0520">NAD</keyword>
<evidence type="ECO:0000256" key="1">
    <source>
        <dbReference type="ARBA" id="ARBA00006001"/>
    </source>
</evidence>
<comment type="catalytic activity">
    <reaction evidence="9 11">
        <text>(6S)-NADHX + ADP = AMP + phosphate + NADH + H(+)</text>
        <dbReference type="Rhea" id="RHEA:32223"/>
        <dbReference type="ChEBI" id="CHEBI:15378"/>
        <dbReference type="ChEBI" id="CHEBI:43474"/>
        <dbReference type="ChEBI" id="CHEBI:57945"/>
        <dbReference type="ChEBI" id="CHEBI:64074"/>
        <dbReference type="ChEBI" id="CHEBI:456215"/>
        <dbReference type="ChEBI" id="CHEBI:456216"/>
        <dbReference type="EC" id="4.2.1.136"/>
    </reaction>
</comment>
<keyword evidence="12" id="KW-0630">Potassium</keyword>
<dbReference type="CDD" id="cd01171">
    <property type="entry name" value="YXKO-related"/>
    <property type="match status" value="1"/>
</dbReference>
<comment type="catalytic activity">
    <reaction evidence="12">
        <text>(6R)-NADPHX = (6S)-NADPHX</text>
        <dbReference type="Rhea" id="RHEA:32227"/>
        <dbReference type="ChEBI" id="CHEBI:64076"/>
        <dbReference type="ChEBI" id="CHEBI:64077"/>
        <dbReference type="EC" id="5.1.99.6"/>
    </reaction>
</comment>
<keyword evidence="3 11" id="KW-0547">Nucleotide-binding</keyword>
<dbReference type="EC" id="4.2.1.136" evidence="11"/>
<evidence type="ECO:0000256" key="7">
    <source>
        <dbReference type="ARBA" id="ARBA00023239"/>
    </source>
</evidence>
<evidence type="ECO:0000256" key="10">
    <source>
        <dbReference type="ARBA" id="ARBA00049209"/>
    </source>
</evidence>
<feature type="binding site" evidence="11">
    <location>
        <position position="354"/>
    </location>
    <ligand>
        <name>(6S)-NADPHX</name>
        <dbReference type="ChEBI" id="CHEBI:64076"/>
    </ligand>
</feature>
<sequence length="666" mass="69758">MVKDEYQAEHKLARTAYRSQVIRSLEQPLLEDGQPLMQKAGQAVAANAWLMLSMAGIDIEDATVAILAGGGNNGGDGLYAGAQLAAWGAEVTALATGTQLHDRATDSFVQAGGTIWVLSPQANIPFAPSADDTSQANERLQESIKLVRHCDIIIDAMTGIGANGPLHGIAQTLAATVGQAEGSIQTASYQTQPWKADRPLILAVDVPSGVNVDMGTLPGAYIPADVTVSFGALKPCSLLPPAAYVCGRTVLVDLGFDVEDVQADVEAMTAEACASLLKVPTINDSKYTRGVVGLVTGSARYPGAAVLSSKAAVACNVGMIRYIGPEQSARSVVEALPEATVGAGRVQSLVVGSGVPTSKAAQGSESQRDIIRSILEGSGDEDGTSHSLPREDKPSTPVLIDAGALDLLPHAQLTPNFVITPHFGELAELLSRYGEEVSAARIAQEPLAWAIEAWKLTGATVLLKGAITLVICDGDDEGNKPQIYTSGFGPTWLSTAGSGDVLSGVEGAFLASQADLIDGDMRHTGQIAAAGAYLHGLAASLASNSRERAWKKPLIVRDDQLSEFVEDAQKAWSIDFDSADGFTAIGHPIHASDIVNELEHAQEVLLALRYAPDSQQLESNKASDDDTGHAQIQNRSQSLGYAGTNESERMNNTGIAAASAFDSLWF</sequence>
<comment type="subunit">
    <text evidence="11">Homotetramer.</text>
</comment>
<feature type="binding site" evidence="11">
    <location>
        <position position="304"/>
    </location>
    <ligand>
        <name>(6S)-NADPHX</name>
        <dbReference type="ChEBI" id="CHEBI:64076"/>
    </ligand>
</feature>
<dbReference type="InterPro" id="IPR036652">
    <property type="entry name" value="YjeF_N_dom_sf"/>
</dbReference>
<feature type="binding site" evidence="11">
    <location>
        <position position="422"/>
    </location>
    <ligand>
        <name>(6S)-NADPHX</name>
        <dbReference type="ChEBI" id="CHEBI:64076"/>
    </ligand>
</feature>
<feature type="binding site" evidence="11">
    <location>
        <position position="499"/>
    </location>
    <ligand>
        <name>AMP</name>
        <dbReference type="ChEBI" id="CHEBI:456215"/>
    </ligand>
</feature>
<dbReference type="InterPro" id="IPR004443">
    <property type="entry name" value="YjeF_N_dom"/>
</dbReference>
<comment type="cofactor">
    <cofactor evidence="11">
        <name>Mg(2+)</name>
        <dbReference type="ChEBI" id="CHEBI:18420"/>
    </cofactor>
</comment>
<feature type="binding site" evidence="12">
    <location>
        <position position="205"/>
    </location>
    <ligand>
        <name>(6S)-NADPHX</name>
        <dbReference type="ChEBI" id="CHEBI:64076"/>
    </ligand>
</feature>
<feature type="binding site" evidence="12">
    <location>
        <begin position="159"/>
        <end position="165"/>
    </location>
    <ligand>
        <name>(6S)-NADPHX</name>
        <dbReference type="ChEBI" id="CHEBI:64076"/>
    </ligand>
</feature>
<evidence type="ECO:0000313" key="16">
    <source>
        <dbReference type="EMBL" id="BDR54716.1"/>
    </source>
</evidence>
<dbReference type="SUPFAM" id="SSF64153">
    <property type="entry name" value="YjeF N-terminal domain-like"/>
    <property type="match status" value="1"/>
</dbReference>
<keyword evidence="5 11" id="KW-0521">NADP</keyword>
<evidence type="ECO:0000259" key="15">
    <source>
        <dbReference type="PROSITE" id="PS51385"/>
    </source>
</evidence>
<feature type="domain" description="YjeF N-terminal" evidence="15">
    <location>
        <begin position="22"/>
        <end position="262"/>
    </location>
</feature>
<feature type="domain" description="YjeF C-terminal" evidence="14">
    <location>
        <begin position="269"/>
        <end position="605"/>
    </location>
</feature>
<dbReference type="PANTHER" id="PTHR12592:SF0">
    <property type="entry name" value="ATP-DEPENDENT (S)-NAD(P)H-HYDRATE DEHYDRATASE"/>
    <property type="match status" value="1"/>
</dbReference>
<evidence type="ECO:0000313" key="17">
    <source>
        <dbReference type="Proteomes" id="UP001321748"/>
    </source>
</evidence>
<comment type="cofactor">
    <cofactor evidence="12">
        <name>K(+)</name>
        <dbReference type="ChEBI" id="CHEBI:29103"/>
    </cofactor>
    <text evidence="12">Binds 1 potassium ion per subunit.</text>
</comment>
<dbReference type="Gene3D" id="3.40.50.10260">
    <property type="entry name" value="YjeF N-terminal domain"/>
    <property type="match status" value="1"/>
</dbReference>
<dbReference type="PANTHER" id="PTHR12592">
    <property type="entry name" value="ATP-DEPENDENT (S)-NAD(P)H-HYDRATE DEHYDRATASE FAMILY MEMBER"/>
    <property type="match status" value="1"/>
</dbReference>
<name>A0ABN6SFD6_9BIFI</name>
<comment type="similarity">
    <text evidence="1">In the N-terminal section; belongs to the NnrE/AIBP family.</text>
</comment>
<keyword evidence="12" id="KW-0479">Metal-binding</keyword>
<dbReference type="HAMAP" id="MF_01966">
    <property type="entry name" value="NADHX_epimerase"/>
    <property type="match status" value="1"/>
</dbReference>
<protein>
    <recommendedName>
        <fullName evidence="11 12">Multifunctional fusion protein</fullName>
    </recommendedName>
    <domain>
        <recommendedName>
            <fullName evidence="11">ADP-dependent (S)-NAD(P)H-hydrate dehydratase</fullName>
            <ecNumber evidence="11">4.2.1.136</ecNumber>
        </recommendedName>
        <alternativeName>
            <fullName evidence="11">ADP-dependent NAD(P)HX dehydratase</fullName>
        </alternativeName>
    </domain>
    <domain>
        <recommendedName>
            <fullName evidence="12">NAD(P)H-hydrate epimerase</fullName>
            <ecNumber evidence="12">5.1.99.6</ecNumber>
        </recommendedName>
        <alternativeName>
            <fullName evidence="12">NAD(P)HX epimerase</fullName>
        </alternativeName>
    </domain>
</protein>
<evidence type="ECO:0000259" key="14">
    <source>
        <dbReference type="PROSITE" id="PS51383"/>
    </source>
</evidence>
<reference evidence="16 17" key="1">
    <citation type="journal article" date="2023" name="Microbiol. Spectr.">
        <title>Symbiosis of Carpenter Bees with Uncharacterized Lactic Acid Bacteria Showing NAD Auxotrophy.</title>
        <authorList>
            <person name="Kawasaki S."/>
            <person name="Ozawa K."/>
            <person name="Mori T."/>
            <person name="Yamamoto A."/>
            <person name="Ito M."/>
            <person name="Ohkuma M."/>
            <person name="Sakamoto M."/>
            <person name="Matsutani M."/>
        </authorList>
    </citation>
    <scope>NUCLEOTIDE SEQUENCE [LARGE SCALE GENOMIC DNA]</scope>
    <source>
        <strain evidence="16 17">KimH</strain>
    </source>
</reference>
<comment type="function">
    <text evidence="12">Catalyzes the epimerization of the S- and R-forms of NAD(P)HX, a damaged form of NAD(P)H that is a result of enzymatic or heat-dependent hydration. This is a prerequisite for the S-specific NAD(P)H-hydrate dehydratase to allow the repair of both epimers of NAD(P)HX.</text>
</comment>
<feature type="binding site" evidence="11">
    <location>
        <begin position="464"/>
        <end position="468"/>
    </location>
    <ligand>
        <name>AMP</name>
        <dbReference type="ChEBI" id="CHEBI:456215"/>
    </ligand>
</feature>
<dbReference type="InterPro" id="IPR029056">
    <property type="entry name" value="Ribokinase-like"/>
</dbReference>
<comment type="similarity">
    <text evidence="2">In the C-terminal section; belongs to the NnrD/CARKD family.</text>
</comment>
<dbReference type="InterPro" id="IPR000631">
    <property type="entry name" value="CARKD"/>
</dbReference>
<keyword evidence="4 11" id="KW-0067">ATP-binding</keyword>
<keyword evidence="7 11" id="KW-0456">Lyase</keyword>
<gene>
    <name evidence="12" type="primary">nnrE</name>
    <name evidence="11" type="synonym">nnrD</name>
    <name evidence="16" type="ORF">KIMH_08270</name>
</gene>
<dbReference type="EC" id="5.1.99.6" evidence="12"/>
<comment type="catalytic activity">
    <reaction evidence="12">
        <text>(6R)-NADHX = (6S)-NADHX</text>
        <dbReference type="Rhea" id="RHEA:32215"/>
        <dbReference type="ChEBI" id="CHEBI:64074"/>
        <dbReference type="ChEBI" id="CHEBI:64075"/>
        <dbReference type="EC" id="5.1.99.6"/>
    </reaction>
</comment>
<comment type="catalytic activity">
    <reaction evidence="10 11">
        <text>(6S)-NADPHX + ADP = AMP + phosphate + NADPH + H(+)</text>
        <dbReference type="Rhea" id="RHEA:32235"/>
        <dbReference type="ChEBI" id="CHEBI:15378"/>
        <dbReference type="ChEBI" id="CHEBI:43474"/>
        <dbReference type="ChEBI" id="CHEBI:57783"/>
        <dbReference type="ChEBI" id="CHEBI:64076"/>
        <dbReference type="ChEBI" id="CHEBI:456215"/>
        <dbReference type="ChEBI" id="CHEBI:456216"/>
        <dbReference type="EC" id="4.2.1.136"/>
    </reaction>
</comment>
<comment type="function">
    <text evidence="8">Bifunctional enzyme that catalyzes the epimerization of the S- and R-forms of NAD(P)HX and the dehydration of the S-form of NAD(P)HX at the expense of ADP, which is converted to AMP. This allows the repair of both epimers of NAD(P)HX, a damaged form of NAD(P)H that is a result of enzymatic or heat-dependent hydration.</text>
</comment>
<dbReference type="EMBL" id="AP026800">
    <property type="protein sequence ID" value="BDR54716.1"/>
    <property type="molecule type" value="Genomic_DNA"/>
</dbReference>
<keyword evidence="17" id="KW-1185">Reference proteome</keyword>
<feature type="binding site" evidence="11">
    <location>
        <position position="500"/>
    </location>
    <ligand>
        <name>(6S)-NADPHX</name>
        <dbReference type="ChEBI" id="CHEBI:64076"/>
    </ligand>
</feature>
<organism evidence="16 17">
    <name type="scientific">Bombiscardovia apis</name>
    <dbReference type="NCBI Taxonomy" id="2932182"/>
    <lineage>
        <taxon>Bacteria</taxon>
        <taxon>Bacillati</taxon>
        <taxon>Actinomycetota</taxon>
        <taxon>Actinomycetes</taxon>
        <taxon>Bifidobacteriales</taxon>
        <taxon>Bifidobacteriaceae</taxon>
        <taxon>Bombiscardovia</taxon>
    </lineage>
</organism>
<evidence type="ECO:0000256" key="8">
    <source>
        <dbReference type="ARBA" id="ARBA00025153"/>
    </source>
</evidence>
<evidence type="ECO:0000256" key="5">
    <source>
        <dbReference type="ARBA" id="ARBA00022857"/>
    </source>
</evidence>
<evidence type="ECO:0000256" key="13">
    <source>
        <dbReference type="SAM" id="MobiDB-lite"/>
    </source>
</evidence>
<evidence type="ECO:0000256" key="3">
    <source>
        <dbReference type="ARBA" id="ARBA00022741"/>
    </source>
</evidence>
<feature type="binding site" evidence="12">
    <location>
        <position position="73"/>
    </location>
    <ligand>
        <name>K(+)</name>
        <dbReference type="ChEBI" id="CHEBI:29103"/>
    </ligand>
</feature>
<evidence type="ECO:0000256" key="11">
    <source>
        <dbReference type="HAMAP-Rule" id="MF_01965"/>
    </source>
</evidence>
<dbReference type="Pfam" id="PF03853">
    <property type="entry name" value="YjeF_N"/>
    <property type="match status" value="1"/>
</dbReference>
<evidence type="ECO:0000256" key="12">
    <source>
        <dbReference type="HAMAP-Rule" id="MF_01966"/>
    </source>
</evidence>
<comment type="similarity">
    <text evidence="11">Belongs to the NnrD/CARKD family.</text>
</comment>
<evidence type="ECO:0000256" key="2">
    <source>
        <dbReference type="ARBA" id="ARBA00009524"/>
    </source>
</evidence>
<dbReference type="HAMAP" id="MF_01965">
    <property type="entry name" value="NADHX_dehydratase"/>
    <property type="match status" value="1"/>
</dbReference>
<evidence type="ECO:0000256" key="6">
    <source>
        <dbReference type="ARBA" id="ARBA00023027"/>
    </source>
</evidence>
<feature type="binding site" evidence="12">
    <location>
        <begin position="72"/>
        <end position="76"/>
    </location>
    <ligand>
        <name>(6S)-NADPHX</name>
        <dbReference type="ChEBI" id="CHEBI:64076"/>
    </ligand>
</feature>
<dbReference type="PROSITE" id="PS51383">
    <property type="entry name" value="YJEF_C_3"/>
    <property type="match status" value="1"/>
</dbReference>
<evidence type="ECO:0000256" key="4">
    <source>
        <dbReference type="ARBA" id="ARBA00022840"/>
    </source>
</evidence>
<keyword evidence="12" id="KW-0413">Isomerase</keyword>
<evidence type="ECO:0000256" key="9">
    <source>
        <dbReference type="ARBA" id="ARBA00048238"/>
    </source>
</evidence>
<feature type="binding site" evidence="12">
    <location>
        <position position="208"/>
    </location>
    <ligand>
        <name>K(+)</name>
        <dbReference type="ChEBI" id="CHEBI:29103"/>
    </ligand>
</feature>
<dbReference type="Proteomes" id="UP001321748">
    <property type="component" value="Chromosome"/>
</dbReference>
<dbReference type="SUPFAM" id="SSF53613">
    <property type="entry name" value="Ribokinase-like"/>
    <property type="match status" value="1"/>
</dbReference>
<feature type="binding site" evidence="12">
    <location>
        <position position="155"/>
    </location>
    <ligand>
        <name>K(+)</name>
        <dbReference type="ChEBI" id="CHEBI:29103"/>
    </ligand>
</feature>
<accession>A0ABN6SFD6</accession>
<comment type="similarity">
    <text evidence="12">Belongs to the NnrE/AIBP family.</text>
</comment>